<dbReference type="RefSeq" id="WP_382402497.1">
    <property type="nucleotide sequence ID" value="NZ_JBHTNH010000038.1"/>
</dbReference>
<sequence length="215" mass="23682">MNKNKIAIKGGKELKTRFGILILITILAFILSACDSESSNTKTDTNTISSTDLSNMEKAILSTTSDNSFVFNFSIDSEYKKVSAWIEKYEDGELVDDKLSKLSSQSRENGAIILTTPKKNEEAQKRTFNIGINTSGDTSGSTGSTIGVDKEVDNKLSVSGSFQVSEKSAEQGETVLAGIIYSKQNTISLRSNFYEDPNELKKYDVVYLFKAEFTK</sequence>
<evidence type="ECO:0000313" key="2">
    <source>
        <dbReference type="Proteomes" id="UP001597178"/>
    </source>
</evidence>
<comment type="caution">
    <text evidence="1">The sequence shown here is derived from an EMBL/GenBank/DDBJ whole genome shotgun (WGS) entry which is preliminary data.</text>
</comment>
<dbReference type="Proteomes" id="UP001597178">
    <property type="component" value="Unassembled WGS sequence"/>
</dbReference>
<proteinExistence type="predicted"/>
<accession>A0ABW3ZYG1</accession>
<dbReference type="PROSITE" id="PS51257">
    <property type="entry name" value="PROKAR_LIPOPROTEIN"/>
    <property type="match status" value="1"/>
</dbReference>
<keyword evidence="2" id="KW-1185">Reference proteome</keyword>
<protein>
    <recommendedName>
        <fullName evidence="3">DUF5067 domain-containing protein</fullName>
    </recommendedName>
</protein>
<evidence type="ECO:0000313" key="1">
    <source>
        <dbReference type="EMBL" id="MFD1363243.1"/>
    </source>
</evidence>
<reference evidence="2" key="1">
    <citation type="journal article" date="2019" name="Int. J. Syst. Evol. Microbiol.">
        <title>The Global Catalogue of Microorganisms (GCM) 10K type strain sequencing project: providing services to taxonomists for standard genome sequencing and annotation.</title>
        <authorList>
            <consortium name="The Broad Institute Genomics Platform"/>
            <consortium name="The Broad Institute Genome Sequencing Center for Infectious Disease"/>
            <person name="Wu L."/>
            <person name="Ma J."/>
        </authorList>
    </citation>
    <scope>NUCLEOTIDE SEQUENCE [LARGE SCALE GENOMIC DNA]</scope>
    <source>
        <strain evidence="2">CCUG 54822</strain>
    </source>
</reference>
<name>A0ABW3ZYG1_9BACI</name>
<gene>
    <name evidence="1" type="ORF">ACFQ4A_16520</name>
</gene>
<evidence type="ECO:0008006" key="3">
    <source>
        <dbReference type="Google" id="ProtNLM"/>
    </source>
</evidence>
<dbReference type="EMBL" id="JBHTNH010000038">
    <property type="protein sequence ID" value="MFD1363243.1"/>
    <property type="molecule type" value="Genomic_DNA"/>
</dbReference>
<organism evidence="1 2">
    <name type="scientific">Lentibacillus salinarum</name>
    <dbReference type="NCBI Taxonomy" id="446820"/>
    <lineage>
        <taxon>Bacteria</taxon>
        <taxon>Bacillati</taxon>
        <taxon>Bacillota</taxon>
        <taxon>Bacilli</taxon>
        <taxon>Bacillales</taxon>
        <taxon>Bacillaceae</taxon>
        <taxon>Lentibacillus</taxon>
    </lineage>
</organism>